<dbReference type="Pfam" id="PF05097">
    <property type="entry name" value="DUF688"/>
    <property type="match status" value="1"/>
</dbReference>
<comment type="caution">
    <text evidence="1">The sequence shown here is derived from an EMBL/GenBank/DDBJ whole genome shotgun (WGS) entry which is preliminary data.</text>
</comment>
<dbReference type="EMBL" id="JAAGAX010000006">
    <property type="protein sequence ID" value="KAF2309453.1"/>
    <property type="molecule type" value="Genomic_DNA"/>
</dbReference>
<evidence type="ECO:0000313" key="2">
    <source>
        <dbReference type="Proteomes" id="UP000467840"/>
    </source>
</evidence>
<evidence type="ECO:0000313" key="1">
    <source>
        <dbReference type="EMBL" id="KAF2309453.1"/>
    </source>
</evidence>
<proteinExistence type="predicted"/>
<keyword evidence="2" id="KW-1185">Reference proteome</keyword>
<name>A0A6A6MAL3_HEVBR</name>
<sequence>MGGESHRCLRERKARVRRQSVEYISLLSNSKYNCTHLLQEMGIEHVIVKSEREENKIYDVHQLDPAFYKKIISRSSPTDHSRLNSISCFPGKVPFHWELQPGKPRDASNVEVEIPIKFPPAVYSLSMPRPRIPPTGRKEFVFRNINKLKKIKNTKIGQCLTVPSLSKLKPNITLKEAKEYCLKNTKKMELIRKKVKKMEIFKNIFHNKNVDKKSPEIQGNNHGDDFEFYIFDCDDFTMPSPTFGSNVSSSSSSSSSSSLLSSSSSSAIKSPKTFGIRSLRRGMVKLRFLKSSKKIH</sequence>
<reference evidence="1 2" key="1">
    <citation type="journal article" date="2020" name="Mol. Plant">
        <title>The Chromosome-Based Rubber Tree Genome Provides New Insights into Spurge Genome Evolution and Rubber Biosynthesis.</title>
        <authorList>
            <person name="Liu J."/>
            <person name="Shi C."/>
            <person name="Shi C.C."/>
            <person name="Li W."/>
            <person name="Zhang Q.J."/>
            <person name="Zhang Y."/>
            <person name="Li K."/>
            <person name="Lu H.F."/>
            <person name="Shi C."/>
            <person name="Zhu S.T."/>
            <person name="Xiao Z.Y."/>
            <person name="Nan H."/>
            <person name="Yue Y."/>
            <person name="Zhu X.G."/>
            <person name="Wu Y."/>
            <person name="Hong X.N."/>
            <person name="Fan G.Y."/>
            <person name="Tong Y."/>
            <person name="Zhang D."/>
            <person name="Mao C.L."/>
            <person name="Liu Y.L."/>
            <person name="Hao S.J."/>
            <person name="Liu W.Q."/>
            <person name="Lv M.Q."/>
            <person name="Zhang H.B."/>
            <person name="Liu Y."/>
            <person name="Hu-Tang G.R."/>
            <person name="Wang J.P."/>
            <person name="Wang J.H."/>
            <person name="Sun Y.H."/>
            <person name="Ni S.B."/>
            <person name="Chen W.B."/>
            <person name="Zhang X.C."/>
            <person name="Jiao Y.N."/>
            <person name="Eichler E.E."/>
            <person name="Li G.H."/>
            <person name="Liu X."/>
            <person name="Gao L.Z."/>
        </authorList>
    </citation>
    <scope>NUCLEOTIDE SEQUENCE [LARGE SCALE GENOMIC DNA]</scope>
    <source>
        <strain evidence="2">cv. GT1</strain>
        <tissue evidence="1">Leaf</tissue>
    </source>
</reference>
<accession>A0A6A6MAL3</accession>
<gene>
    <name evidence="1" type="ORF">GH714_002687</name>
</gene>
<dbReference type="PANTHER" id="PTHR33257">
    <property type="entry name" value="OS05G0165500 PROTEIN"/>
    <property type="match status" value="1"/>
</dbReference>
<dbReference type="AlphaFoldDB" id="A0A6A6MAL3"/>
<dbReference type="PANTHER" id="PTHR33257:SF23">
    <property type="match status" value="1"/>
</dbReference>
<protein>
    <submittedName>
        <fullName evidence="1">Uncharacterized protein</fullName>
    </submittedName>
</protein>
<organism evidence="1 2">
    <name type="scientific">Hevea brasiliensis</name>
    <name type="common">Para rubber tree</name>
    <name type="synonym">Siphonia brasiliensis</name>
    <dbReference type="NCBI Taxonomy" id="3981"/>
    <lineage>
        <taxon>Eukaryota</taxon>
        <taxon>Viridiplantae</taxon>
        <taxon>Streptophyta</taxon>
        <taxon>Embryophyta</taxon>
        <taxon>Tracheophyta</taxon>
        <taxon>Spermatophyta</taxon>
        <taxon>Magnoliopsida</taxon>
        <taxon>eudicotyledons</taxon>
        <taxon>Gunneridae</taxon>
        <taxon>Pentapetalae</taxon>
        <taxon>rosids</taxon>
        <taxon>fabids</taxon>
        <taxon>Malpighiales</taxon>
        <taxon>Euphorbiaceae</taxon>
        <taxon>Crotonoideae</taxon>
        <taxon>Micrandreae</taxon>
        <taxon>Hevea</taxon>
    </lineage>
</organism>
<dbReference type="Proteomes" id="UP000467840">
    <property type="component" value="Chromosome 14"/>
</dbReference>
<dbReference type="InterPro" id="IPR007789">
    <property type="entry name" value="DUF688"/>
</dbReference>